<organism evidence="2">
    <name type="scientific">uncultured Elusimicrobia bacterium</name>
    <dbReference type="NCBI Taxonomy" id="699876"/>
    <lineage>
        <taxon>Bacteria</taxon>
        <taxon>Pseudomonadati</taxon>
        <taxon>Elusimicrobiota</taxon>
        <taxon>Elusimicrobia</taxon>
        <taxon>environmental samples</taxon>
    </lineage>
</organism>
<feature type="transmembrane region" description="Helical" evidence="1">
    <location>
        <begin position="7"/>
        <end position="24"/>
    </location>
</feature>
<feature type="transmembrane region" description="Helical" evidence="1">
    <location>
        <begin position="30"/>
        <end position="52"/>
    </location>
</feature>
<evidence type="ECO:0000256" key="1">
    <source>
        <dbReference type="SAM" id="Phobius"/>
    </source>
</evidence>
<evidence type="ECO:0000313" key="2">
    <source>
        <dbReference type="EMBL" id="QGT50592.1"/>
    </source>
</evidence>
<keyword evidence="1" id="KW-1133">Transmembrane helix</keyword>
<reference evidence="2" key="1">
    <citation type="journal article" date="2020" name="J. ISSAAS">
        <title>Lactobacilli and other gastrointestinal microbiota of Peromyscus leucopus, reservoir host for agents of Lyme disease and other zoonoses in North America.</title>
        <authorList>
            <person name="Milovic A."/>
            <person name="Bassam K."/>
            <person name="Shao H."/>
            <person name="Chatzistamou I."/>
            <person name="Tufts D.M."/>
            <person name="Diuk-Wasser M."/>
            <person name="Barbour A.G."/>
        </authorList>
    </citation>
    <scope>NUCLEOTIDE SEQUENCE</scope>
    <source>
        <strain evidence="2">LL30</strain>
    </source>
</reference>
<protein>
    <submittedName>
        <fullName evidence="2">Uncharacterized protein</fullName>
    </submittedName>
</protein>
<proteinExistence type="predicted"/>
<feature type="transmembrane region" description="Helical" evidence="1">
    <location>
        <begin position="64"/>
        <end position="81"/>
    </location>
</feature>
<keyword evidence="1" id="KW-0812">Transmembrane</keyword>
<keyword evidence="1" id="KW-0472">Membrane</keyword>
<name>A0A650EMD3_9BACT</name>
<gene>
    <name evidence="2" type="ORF">Elusimicrob1349_0620</name>
</gene>
<accession>A0A650EMD3</accession>
<dbReference type="EMBL" id="MN577571">
    <property type="protein sequence ID" value="QGT50592.1"/>
    <property type="molecule type" value="Genomic_DNA"/>
</dbReference>
<sequence length="162" mass="18879">MNGWQRFAILLLCCFAVMVLYPNFDASGWTFIGILIAMWTGGIMILSIVSNIFGIYRFETLNKLVSLVFLCAVMYTLLWYFPQEDKVTPINKLKYGEFPTKSDIDKGLKRFKFNFDFVRRNARRSENFINQDMDGEKVKKEIKKTVSKKTDELIDSLQIEAD</sequence>
<dbReference type="AlphaFoldDB" id="A0A650EMD3"/>